<feature type="compositionally biased region" description="Polar residues" evidence="2">
    <location>
        <begin position="398"/>
        <end position="409"/>
    </location>
</feature>
<feature type="compositionally biased region" description="Basic and acidic residues" evidence="2">
    <location>
        <begin position="487"/>
        <end position="502"/>
    </location>
</feature>
<organism evidence="4 5">
    <name type="scientific">Sistotremastrum suecicum HHB10207 ss-3</name>
    <dbReference type="NCBI Taxonomy" id="1314776"/>
    <lineage>
        <taxon>Eukaryota</taxon>
        <taxon>Fungi</taxon>
        <taxon>Dikarya</taxon>
        <taxon>Basidiomycota</taxon>
        <taxon>Agaricomycotina</taxon>
        <taxon>Agaricomycetes</taxon>
        <taxon>Sistotremastrales</taxon>
        <taxon>Sistotremastraceae</taxon>
        <taxon>Sistotremastrum</taxon>
    </lineage>
</organism>
<feature type="domain" description="Micro-fibrillar-associated protein 1 C-terminal" evidence="3">
    <location>
        <begin position="136"/>
        <end position="345"/>
    </location>
</feature>
<dbReference type="AlphaFoldDB" id="A0A166HHU6"/>
<feature type="region of interest" description="Disordered" evidence="2">
    <location>
        <begin position="200"/>
        <end position="220"/>
    </location>
</feature>
<evidence type="ECO:0000256" key="1">
    <source>
        <dbReference type="SAM" id="Coils"/>
    </source>
</evidence>
<gene>
    <name evidence="4" type="ORF">SISSUDRAFT_843319</name>
</gene>
<dbReference type="InterPro" id="IPR033194">
    <property type="entry name" value="MFAP1"/>
</dbReference>
<evidence type="ECO:0000259" key="3">
    <source>
        <dbReference type="Pfam" id="PF06991"/>
    </source>
</evidence>
<feature type="region of interest" description="Disordered" evidence="2">
    <location>
        <begin position="383"/>
        <end position="508"/>
    </location>
</feature>
<accession>A0A166HHU6</accession>
<feature type="region of interest" description="Disordered" evidence="2">
    <location>
        <begin position="238"/>
        <end position="284"/>
    </location>
</feature>
<feature type="compositionally biased region" description="Acidic residues" evidence="2">
    <location>
        <begin position="204"/>
        <end position="217"/>
    </location>
</feature>
<evidence type="ECO:0000313" key="4">
    <source>
        <dbReference type="EMBL" id="KZT42733.1"/>
    </source>
</evidence>
<keyword evidence="1" id="KW-0175">Coiled coil</keyword>
<feature type="coiled-coil region" evidence="1">
    <location>
        <begin position="160"/>
        <end position="187"/>
    </location>
</feature>
<evidence type="ECO:0000313" key="5">
    <source>
        <dbReference type="Proteomes" id="UP000076798"/>
    </source>
</evidence>
<feature type="compositionally biased region" description="Acidic residues" evidence="2">
    <location>
        <begin position="37"/>
        <end position="51"/>
    </location>
</feature>
<dbReference type="STRING" id="1314776.A0A166HHU6"/>
<reference evidence="4 5" key="1">
    <citation type="journal article" date="2016" name="Mol. Biol. Evol.">
        <title>Comparative Genomics of Early-Diverging Mushroom-Forming Fungi Provides Insights into the Origins of Lignocellulose Decay Capabilities.</title>
        <authorList>
            <person name="Nagy L.G."/>
            <person name="Riley R."/>
            <person name="Tritt A."/>
            <person name="Adam C."/>
            <person name="Daum C."/>
            <person name="Floudas D."/>
            <person name="Sun H."/>
            <person name="Yadav J.S."/>
            <person name="Pangilinan J."/>
            <person name="Larsson K.H."/>
            <person name="Matsuura K."/>
            <person name="Barry K."/>
            <person name="Labutti K."/>
            <person name="Kuo R."/>
            <person name="Ohm R.A."/>
            <person name="Bhattacharya S.S."/>
            <person name="Shirouzu T."/>
            <person name="Yoshinaga Y."/>
            <person name="Martin F.M."/>
            <person name="Grigoriev I.V."/>
            <person name="Hibbett D.S."/>
        </authorList>
    </citation>
    <scope>NUCLEOTIDE SEQUENCE [LARGE SCALE GENOMIC DNA]</scope>
    <source>
        <strain evidence="4 5">HHB10207 ss-3</strain>
    </source>
</reference>
<dbReference type="Pfam" id="PF06991">
    <property type="entry name" value="MFAP1"/>
    <property type="match status" value="1"/>
</dbReference>
<dbReference type="EMBL" id="KV428011">
    <property type="protein sequence ID" value="KZT42733.1"/>
    <property type="molecule type" value="Genomic_DNA"/>
</dbReference>
<feature type="compositionally biased region" description="Acidic residues" evidence="2">
    <location>
        <begin position="121"/>
        <end position="139"/>
    </location>
</feature>
<dbReference type="PANTHER" id="PTHR15327">
    <property type="entry name" value="MICROFIBRIL-ASSOCIATED PROTEIN"/>
    <property type="match status" value="1"/>
</dbReference>
<dbReference type="Proteomes" id="UP000076798">
    <property type="component" value="Unassembled WGS sequence"/>
</dbReference>
<feature type="compositionally biased region" description="Basic and acidic residues" evidence="2">
    <location>
        <begin position="410"/>
        <end position="461"/>
    </location>
</feature>
<feature type="region of interest" description="Disordered" evidence="2">
    <location>
        <begin position="1"/>
        <end position="146"/>
    </location>
</feature>
<feature type="compositionally biased region" description="Basic and acidic residues" evidence="2">
    <location>
        <begin position="104"/>
        <end position="120"/>
    </location>
</feature>
<protein>
    <recommendedName>
        <fullName evidence="3">Micro-fibrillar-associated protein 1 C-terminal domain-containing protein</fullName>
    </recommendedName>
</protein>
<proteinExistence type="predicted"/>
<dbReference type="InterPro" id="IPR009730">
    <property type="entry name" value="MFAP1_C"/>
</dbReference>
<evidence type="ECO:0000256" key="2">
    <source>
        <dbReference type="SAM" id="MobiDB-lite"/>
    </source>
</evidence>
<name>A0A166HHU6_9AGAM</name>
<feature type="compositionally biased region" description="Basic and acidic residues" evidence="2">
    <location>
        <begin position="238"/>
        <end position="279"/>
    </location>
</feature>
<sequence>MSTTARKQAPRLARPAARYFKGKLPKGVDAADTKSDSEEEENLKEEEDENVDIPIGGESSSEEEDDGGVKQKVQQRRPPPVKKGINVALKDVNISSEGKVIVAGREESGRTFEEEVKSEAGEEEEEEEESSSEESESEEDVKPTLQFRPVFIPKRGRVTIQERDAEMEDSEEVIKKREKELAERKKQSHDMVADTIRRELAEKESEENVPDVDDTDGVDPTAEFEAWRLRELARIKRDKEEEVRREEEREEVERRRALPEAQRMEEDLAHAQQSRDSKPKGQQKFLQKYWHKGAFHQDEEILHKRDYTEATVSTVDVSLLPKVMQVRDFGKRSRTKYTHLVDQDTSRAAGGFGGVAPVKINGQAGESSGCFLCGGPHLKRDCPQNTGGPPGVGDKRGTGSNNIPTGTNNWRRDDGRGGNDSFRDRRDDRDRPRDGRRASPSRRDREYDRDSRSDARRESYKRYSRSPPPARDRRSPDSYRGSRRRSRDASRDRSVSPYEGDRKRQKVG</sequence>
<dbReference type="OrthoDB" id="1111734at2759"/>
<keyword evidence="5" id="KW-1185">Reference proteome</keyword>